<comment type="caution">
    <text evidence="1">The sequence shown here is derived from an EMBL/GenBank/DDBJ whole genome shotgun (WGS) entry which is preliminary data.</text>
</comment>
<reference evidence="1 2" key="1">
    <citation type="submission" date="2018-07" db="EMBL/GenBank/DDBJ databases">
        <title>Genomic Encyclopedia of Type Strains, Phase IV (KMG-IV): sequencing the most valuable type-strain genomes for metagenomic binning, comparative biology and taxonomic classification.</title>
        <authorList>
            <person name="Goeker M."/>
        </authorList>
    </citation>
    <scope>NUCLEOTIDE SEQUENCE [LARGE SCALE GENOMIC DNA]</scope>
    <source>
        <strain evidence="1 2">DSM 21410</strain>
    </source>
</reference>
<name>A0A369A479_9FLAO</name>
<organism evidence="1 2">
    <name type="scientific">Schleiferia thermophila</name>
    <dbReference type="NCBI Taxonomy" id="884107"/>
    <lineage>
        <taxon>Bacteria</taxon>
        <taxon>Pseudomonadati</taxon>
        <taxon>Bacteroidota</taxon>
        <taxon>Flavobacteriia</taxon>
        <taxon>Flavobacteriales</taxon>
        <taxon>Schleiferiaceae</taxon>
        <taxon>Schleiferia</taxon>
    </lineage>
</organism>
<dbReference type="RefSeq" id="WP_037357520.1">
    <property type="nucleotide sequence ID" value="NZ_BHZF01000002.1"/>
</dbReference>
<dbReference type="GO" id="GO:0006635">
    <property type="term" value="P:fatty acid beta-oxidation"/>
    <property type="evidence" value="ECO:0007669"/>
    <property type="project" value="TreeGrafter"/>
</dbReference>
<evidence type="ECO:0000313" key="2">
    <source>
        <dbReference type="Proteomes" id="UP000253517"/>
    </source>
</evidence>
<dbReference type="InterPro" id="IPR029045">
    <property type="entry name" value="ClpP/crotonase-like_dom_sf"/>
</dbReference>
<accession>A0A369A479</accession>
<keyword evidence="2" id="KW-1185">Reference proteome</keyword>
<dbReference type="Proteomes" id="UP000253517">
    <property type="component" value="Unassembled WGS sequence"/>
</dbReference>
<protein>
    <submittedName>
        <fullName evidence="1">Methylglutaconyl-CoA hydratase</fullName>
    </submittedName>
</protein>
<dbReference type="Gene3D" id="3.90.226.10">
    <property type="entry name" value="2-enoyl-CoA Hydratase, Chain A, domain 1"/>
    <property type="match status" value="1"/>
</dbReference>
<dbReference type="SUPFAM" id="SSF52096">
    <property type="entry name" value="ClpP/crotonase"/>
    <property type="match status" value="1"/>
</dbReference>
<dbReference type="Pfam" id="PF00378">
    <property type="entry name" value="ECH_1"/>
    <property type="match status" value="1"/>
</dbReference>
<dbReference type="PANTHER" id="PTHR11941:SF54">
    <property type="entry name" value="ENOYL-COA HYDRATASE, MITOCHONDRIAL"/>
    <property type="match status" value="1"/>
</dbReference>
<dbReference type="GO" id="GO:0003824">
    <property type="term" value="F:catalytic activity"/>
    <property type="evidence" value="ECO:0007669"/>
    <property type="project" value="UniProtKB-ARBA"/>
</dbReference>
<proteinExistence type="predicted"/>
<dbReference type="InterPro" id="IPR001753">
    <property type="entry name" value="Enoyl-CoA_hydra/iso"/>
</dbReference>
<dbReference type="AlphaFoldDB" id="A0A369A479"/>
<sequence length="252" mass="27639">MSSYVRLINRGKIAEIEFFNPAGNSLPSAMLEDLTSRFEDLQQLSDVSVVILKSGGEKAFCGGASFDELIQISNLEEGKKFFSGFAKVINAMRKAPQIIIGRIHGKSVGGGIGLACACDYTLGTVHSSIKLSELAVGIGPFVVGPAIERKAGRAAFVELALQPAEWKSAQWAFQKGIFQYLAESISELDQKIDELAGQLVEYNPEALAELKKIFWQNTEDWDTLLLQRAEISGKLVLSDFTKAFIVKFKNKQ</sequence>
<gene>
    <name evidence="1" type="ORF">DES35_102430</name>
</gene>
<dbReference type="EMBL" id="QPJS01000002">
    <property type="protein sequence ID" value="RCX03971.1"/>
    <property type="molecule type" value="Genomic_DNA"/>
</dbReference>
<evidence type="ECO:0000313" key="1">
    <source>
        <dbReference type="EMBL" id="RCX03971.1"/>
    </source>
</evidence>
<dbReference type="CDD" id="cd06558">
    <property type="entry name" value="crotonase-like"/>
    <property type="match status" value="1"/>
</dbReference>
<dbReference type="PANTHER" id="PTHR11941">
    <property type="entry name" value="ENOYL-COA HYDRATASE-RELATED"/>
    <property type="match status" value="1"/>
</dbReference>